<keyword evidence="3" id="KW-0808">Transferase</keyword>
<accession>A0AAW2R4H6</accession>
<comment type="caution">
    <text evidence="4">The sequence shown here is derived from an EMBL/GenBank/DDBJ whole genome shotgun (WGS) entry which is preliminary data.</text>
</comment>
<dbReference type="PANTHER" id="PTHR11926">
    <property type="entry name" value="GLUCOSYL/GLUCURONOSYL TRANSFERASES"/>
    <property type="match status" value="1"/>
</dbReference>
<name>A0AAW2R4H6_SESRA</name>
<sequence length="486" mass="55148">MAESHRKPHAIMISIPYQGHINPFVNLALKIASKGFSITFVHFEFVHHRLSKAHHHHCSNTQVDIFSEARESGLDIRYTTISDGLPVEFDRYSDFEEYWGRMMRDFPARVDEFVGKTIQSDPYPAHVFVADTFFPYPAAIAEKYNLVNVSLWTQPALVFTLYYHLDLLRENGHFPCKDNIDEEVNYIPGVKSISTRDLISIVKESEQGYYTMLQSLLTASEQSKKADFILHNTVHELEAETLSALNQYQPNYAIGPINVFKNLPTYTVSKSLWSESDCTEWLNSKPPGSVLYVSFGSFVHTSRQVIEEIAYGLLLSEVNFIWAVREGILSSGDTMIMPDGCEDEVKDKGLIIPWCNQIRVLSNPAVGGFLTHNGWNSTIESMWCGVPMICCPFSYDQPANRKLVVDDWKCGISLCDGTSSVDRKEVADKIKRFMSGAALDSFRQEVDKVKTILHHALEVDGSSERNFDQFIKDLKDKIHSTTTSIK</sequence>
<dbReference type="EMBL" id="JACGWJ010000014">
    <property type="protein sequence ID" value="KAL0375047.1"/>
    <property type="molecule type" value="Genomic_DNA"/>
</dbReference>
<dbReference type="GO" id="GO:0080043">
    <property type="term" value="F:quercetin 3-O-glucosyltransferase activity"/>
    <property type="evidence" value="ECO:0007669"/>
    <property type="project" value="TreeGrafter"/>
</dbReference>
<dbReference type="GO" id="GO:0080044">
    <property type="term" value="F:quercetin 7-O-glucosyltransferase activity"/>
    <property type="evidence" value="ECO:0007669"/>
    <property type="project" value="TreeGrafter"/>
</dbReference>
<dbReference type="PANTHER" id="PTHR11926:SF774">
    <property type="entry name" value="UDP-GLYCOSYLTRANSFERASE 85A1-RELATED"/>
    <property type="match status" value="1"/>
</dbReference>
<reference evidence="4" key="1">
    <citation type="submission" date="2020-06" db="EMBL/GenBank/DDBJ databases">
        <authorList>
            <person name="Li T."/>
            <person name="Hu X."/>
            <person name="Zhang T."/>
            <person name="Song X."/>
            <person name="Zhang H."/>
            <person name="Dai N."/>
            <person name="Sheng W."/>
            <person name="Hou X."/>
            <person name="Wei L."/>
        </authorList>
    </citation>
    <scope>NUCLEOTIDE SEQUENCE</scope>
    <source>
        <strain evidence="4">G02</strain>
        <tissue evidence="4">Leaf</tissue>
    </source>
</reference>
<evidence type="ECO:0000256" key="1">
    <source>
        <dbReference type="ARBA" id="ARBA00009995"/>
    </source>
</evidence>
<comment type="similarity">
    <text evidence="1">Belongs to the UDP-glycosyltransferase family.</text>
</comment>
<protein>
    <submittedName>
        <fullName evidence="4">UDP-glycosyltransferase 86A1</fullName>
    </submittedName>
</protein>
<dbReference type="SUPFAM" id="SSF53756">
    <property type="entry name" value="UDP-Glycosyltransferase/glycogen phosphorylase"/>
    <property type="match status" value="1"/>
</dbReference>
<dbReference type="Pfam" id="PF00201">
    <property type="entry name" value="UDPGT"/>
    <property type="match status" value="1"/>
</dbReference>
<organism evidence="4">
    <name type="scientific">Sesamum radiatum</name>
    <name type="common">Black benniseed</name>
    <dbReference type="NCBI Taxonomy" id="300843"/>
    <lineage>
        <taxon>Eukaryota</taxon>
        <taxon>Viridiplantae</taxon>
        <taxon>Streptophyta</taxon>
        <taxon>Embryophyta</taxon>
        <taxon>Tracheophyta</taxon>
        <taxon>Spermatophyta</taxon>
        <taxon>Magnoliopsida</taxon>
        <taxon>eudicotyledons</taxon>
        <taxon>Gunneridae</taxon>
        <taxon>Pentapetalae</taxon>
        <taxon>asterids</taxon>
        <taxon>lamiids</taxon>
        <taxon>Lamiales</taxon>
        <taxon>Pedaliaceae</taxon>
        <taxon>Sesamum</taxon>
    </lineage>
</organism>
<keyword evidence="2" id="KW-0328">Glycosyltransferase</keyword>
<dbReference type="InterPro" id="IPR002213">
    <property type="entry name" value="UDP_glucos_trans"/>
</dbReference>
<dbReference type="Gene3D" id="3.40.50.2000">
    <property type="entry name" value="Glycogen Phosphorylase B"/>
    <property type="match status" value="2"/>
</dbReference>
<dbReference type="AlphaFoldDB" id="A0AAW2R4H6"/>
<dbReference type="CDD" id="cd03784">
    <property type="entry name" value="GT1_Gtf-like"/>
    <property type="match status" value="1"/>
</dbReference>
<evidence type="ECO:0000256" key="3">
    <source>
        <dbReference type="ARBA" id="ARBA00022679"/>
    </source>
</evidence>
<reference evidence="4" key="2">
    <citation type="journal article" date="2024" name="Plant">
        <title>Genomic evolution and insights into agronomic trait innovations of Sesamum species.</title>
        <authorList>
            <person name="Miao H."/>
            <person name="Wang L."/>
            <person name="Qu L."/>
            <person name="Liu H."/>
            <person name="Sun Y."/>
            <person name="Le M."/>
            <person name="Wang Q."/>
            <person name="Wei S."/>
            <person name="Zheng Y."/>
            <person name="Lin W."/>
            <person name="Duan Y."/>
            <person name="Cao H."/>
            <person name="Xiong S."/>
            <person name="Wang X."/>
            <person name="Wei L."/>
            <person name="Li C."/>
            <person name="Ma Q."/>
            <person name="Ju M."/>
            <person name="Zhao R."/>
            <person name="Li G."/>
            <person name="Mu C."/>
            <person name="Tian Q."/>
            <person name="Mei H."/>
            <person name="Zhang T."/>
            <person name="Gao T."/>
            <person name="Zhang H."/>
        </authorList>
    </citation>
    <scope>NUCLEOTIDE SEQUENCE</scope>
    <source>
        <strain evidence="4">G02</strain>
    </source>
</reference>
<evidence type="ECO:0000256" key="2">
    <source>
        <dbReference type="ARBA" id="ARBA00022676"/>
    </source>
</evidence>
<dbReference type="GO" id="GO:0016138">
    <property type="term" value="P:glycoside biosynthetic process"/>
    <property type="evidence" value="ECO:0007669"/>
    <property type="project" value="UniProtKB-ARBA"/>
</dbReference>
<dbReference type="FunFam" id="3.40.50.2000:FF:000060">
    <property type="entry name" value="Glycosyltransferase"/>
    <property type="match status" value="1"/>
</dbReference>
<gene>
    <name evidence="4" type="ORF">Sradi_3420400</name>
</gene>
<proteinExistence type="inferred from homology"/>
<evidence type="ECO:0000313" key="4">
    <source>
        <dbReference type="EMBL" id="KAL0375047.1"/>
    </source>
</evidence>